<evidence type="ECO:0000313" key="1">
    <source>
        <dbReference type="EMBL" id="KKO45198.1"/>
    </source>
</evidence>
<dbReference type="SUPFAM" id="SSF52833">
    <property type="entry name" value="Thioredoxin-like"/>
    <property type="match status" value="1"/>
</dbReference>
<organism evidence="1 2">
    <name type="scientific">Arsukibacterium ikkense</name>
    <dbReference type="NCBI Taxonomy" id="336831"/>
    <lineage>
        <taxon>Bacteria</taxon>
        <taxon>Pseudomonadati</taxon>
        <taxon>Pseudomonadota</taxon>
        <taxon>Gammaproteobacteria</taxon>
        <taxon>Chromatiales</taxon>
        <taxon>Chromatiaceae</taxon>
        <taxon>Arsukibacterium</taxon>
    </lineage>
</organism>
<proteinExistence type="predicted"/>
<dbReference type="OrthoDB" id="6053168at2"/>
<reference evidence="1 2" key="1">
    <citation type="submission" date="2015-03" db="EMBL/GenBank/DDBJ databases">
        <title>Draft genome sequences of two protease-producing strains of Arsukibacterium isolated from two cold and alkaline environments.</title>
        <authorList>
            <person name="Lylloff J.E."/>
            <person name="Skov L.B."/>
            <person name="Jepsen M."/>
            <person name="Hallin P.F."/>
            <person name="Sorensen S.J."/>
            <person name="Stougaard P."/>
            <person name="Glaring M.A."/>
        </authorList>
    </citation>
    <scope>NUCLEOTIDE SEQUENCE [LARGE SCALE GENOMIC DNA]</scope>
    <source>
        <strain evidence="1 2">GCM72</strain>
    </source>
</reference>
<comment type="caution">
    <text evidence="1">The sequence shown here is derived from an EMBL/GenBank/DDBJ whole genome shotgun (WGS) entry which is preliminary data.</text>
</comment>
<dbReference type="Gene3D" id="3.40.30.10">
    <property type="entry name" value="Glutaredoxin"/>
    <property type="match status" value="1"/>
</dbReference>
<dbReference type="InterPro" id="IPR036249">
    <property type="entry name" value="Thioredoxin-like_sf"/>
</dbReference>
<dbReference type="EMBL" id="LAHO01000011">
    <property type="protein sequence ID" value="KKO45198.1"/>
    <property type="molecule type" value="Genomic_DNA"/>
</dbReference>
<accession>A0A0M2V7S3</accession>
<dbReference type="RefSeq" id="WP_046557986.1">
    <property type="nucleotide sequence ID" value="NZ_LAHO01000011.1"/>
</dbReference>
<evidence type="ECO:0000313" key="2">
    <source>
        <dbReference type="Proteomes" id="UP000034228"/>
    </source>
</evidence>
<protein>
    <recommendedName>
        <fullName evidence="3">Thioredoxin domain-containing protein</fullName>
    </recommendedName>
</protein>
<evidence type="ECO:0008006" key="3">
    <source>
        <dbReference type="Google" id="ProtNLM"/>
    </source>
</evidence>
<dbReference type="AlphaFoldDB" id="A0A0M2V7S3"/>
<dbReference type="Proteomes" id="UP000034228">
    <property type="component" value="Unassembled WGS sequence"/>
</dbReference>
<sequence>MNLINALILLAALTSDIDDIQRCSNPYGLLEIAGEVEKTHRDVVIENGVKVDRRSEMLRAFEDNCLKKFFENDIKMEDDRDSHILFSAVKKSHFYTRTHSTINQYEDYLDRTGNFYKPSREYIDGVRQFLPNKDGVKGELLLNHELELFEPNKDNTLIIVSSPYCTPSKRLKDWLEEENIEFKSVSLIWAFKPPPIFDLADFYQDTDNQGYDIVVGVEDWKTIKFWGTPTIYYYKDGDLEKQVGAWSEESKEFLRSLSLASN</sequence>
<keyword evidence="2" id="KW-1185">Reference proteome</keyword>
<gene>
    <name evidence="1" type="ORF">WG68_12305</name>
</gene>
<name>A0A0M2V7S3_9GAMM</name>